<dbReference type="Pfam" id="PF00026">
    <property type="entry name" value="Asp"/>
    <property type="match status" value="2"/>
</dbReference>
<keyword evidence="4" id="KW-0732">Signal</keyword>
<feature type="active site" evidence="2">
    <location>
        <position position="119"/>
    </location>
</feature>
<dbReference type="AlphaFoldDB" id="A0AAN8ECS0"/>
<dbReference type="InterPro" id="IPR001461">
    <property type="entry name" value="Aspartic_peptidase_A1"/>
</dbReference>
<dbReference type="InterPro" id="IPR021109">
    <property type="entry name" value="Peptidase_aspartic_dom_sf"/>
</dbReference>
<dbReference type="GO" id="GO:0000324">
    <property type="term" value="C:fungal-type vacuole"/>
    <property type="evidence" value="ECO:0007669"/>
    <property type="project" value="TreeGrafter"/>
</dbReference>
<comment type="caution">
    <text evidence="6">The sequence shown here is derived from an EMBL/GenBank/DDBJ whole genome shotgun (WGS) entry which is preliminary data.</text>
</comment>
<feature type="signal peptide" evidence="4">
    <location>
        <begin position="1"/>
        <end position="20"/>
    </location>
</feature>
<feature type="active site" evidence="2">
    <location>
        <position position="400"/>
    </location>
</feature>
<proteinExistence type="inferred from homology"/>
<keyword evidence="7" id="KW-1185">Reference proteome</keyword>
<feature type="region of interest" description="Disordered" evidence="3">
    <location>
        <begin position="364"/>
        <end position="393"/>
    </location>
</feature>
<dbReference type="GO" id="GO:0004190">
    <property type="term" value="F:aspartic-type endopeptidase activity"/>
    <property type="evidence" value="ECO:0007669"/>
    <property type="project" value="InterPro"/>
</dbReference>
<evidence type="ECO:0000313" key="6">
    <source>
        <dbReference type="EMBL" id="KAK5952263.1"/>
    </source>
</evidence>
<feature type="compositionally biased region" description="Polar residues" evidence="3">
    <location>
        <begin position="364"/>
        <end position="378"/>
    </location>
</feature>
<dbReference type="PROSITE" id="PS51767">
    <property type="entry name" value="PEPTIDASE_A1"/>
    <property type="match status" value="1"/>
</dbReference>
<evidence type="ECO:0000313" key="7">
    <source>
        <dbReference type="Proteomes" id="UP001316803"/>
    </source>
</evidence>
<evidence type="ECO:0000256" key="1">
    <source>
        <dbReference type="ARBA" id="ARBA00007447"/>
    </source>
</evidence>
<comment type="similarity">
    <text evidence="1">Belongs to the peptidase A1 family.</text>
</comment>
<accession>A0AAN8ECS0</accession>
<dbReference type="Proteomes" id="UP001316803">
    <property type="component" value="Unassembled WGS sequence"/>
</dbReference>
<sequence length="516" mass="56166">MLVSSISLLILSSFASISLSNPIRPNPRQLRDTLTHSRQGQAQDLYGYNTVRTIPLRRSPHDLQYSSRALRKRATHLSDSNDVESATPLQAASTFLRATGASFLAEISFGSQTFLSVVDTGSSDTWIVHSDFTCVDIITNQTIPRNRCYFGPQYQPGSEFKRIPDANFNITYGDGEYLTGPVGTLPVTIADIRVPSQQVSLPNLAAWQGDGLTSGIIGLAYPALTANYPGTNPHLDRYCAPGLPKQYCNQVVYSSLINTIFFEERLTAPIFALALSRDESGTGNGGYLSIGGIPDLNMVGVKNSEFASTPIRILPRDDQFRYYLMNIDGLVILPAGTPVPNDSRWHAYYAGNFTDVNANLTNSDVGGLNSTSPSNSTAHAPPPNMPGVTPGSESTSYILDSGTTLSFFPSGLVGRHASQFRPPATFDPYTGFYFVDCNARIPPLGVKIGGHVFWHNPKDLVKEYDYAGTTCILGIQDSRMLGGINILGDTFLDNVLAVFDLGENVIRFAARRDYQS</sequence>
<evidence type="ECO:0000259" key="5">
    <source>
        <dbReference type="PROSITE" id="PS51767"/>
    </source>
</evidence>
<gene>
    <name evidence="6" type="ORF">OHC33_006736</name>
</gene>
<dbReference type="Gene3D" id="2.40.70.10">
    <property type="entry name" value="Acid Proteases"/>
    <property type="match status" value="2"/>
</dbReference>
<dbReference type="EMBL" id="JAKLMC020000016">
    <property type="protein sequence ID" value="KAK5952263.1"/>
    <property type="molecule type" value="Genomic_DNA"/>
</dbReference>
<feature type="chain" id="PRO_5042956465" description="Peptidase A1 domain-containing protein" evidence="4">
    <location>
        <begin position="21"/>
        <end position="516"/>
    </location>
</feature>
<dbReference type="CDD" id="cd05471">
    <property type="entry name" value="pepsin_like"/>
    <property type="match status" value="1"/>
</dbReference>
<protein>
    <recommendedName>
        <fullName evidence="5">Peptidase A1 domain-containing protein</fullName>
    </recommendedName>
</protein>
<evidence type="ECO:0000256" key="4">
    <source>
        <dbReference type="SAM" id="SignalP"/>
    </source>
</evidence>
<feature type="domain" description="Peptidase A1" evidence="5">
    <location>
        <begin position="103"/>
        <end position="509"/>
    </location>
</feature>
<dbReference type="PRINTS" id="PR00792">
    <property type="entry name" value="PEPSIN"/>
</dbReference>
<dbReference type="SUPFAM" id="SSF50630">
    <property type="entry name" value="Acid proteases"/>
    <property type="match status" value="1"/>
</dbReference>
<organism evidence="6 7">
    <name type="scientific">Knufia fluminis</name>
    <dbReference type="NCBI Taxonomy" id="191047"/>
    <lineage>
        <taxon>Eukaryota</taxon>
        <taxon>Fungi</taxon>
        <taxon>Dikarya</taxon>
        <taxon>Ascomycota</taxon>
        <taxon>Pezizomycotina</taxon>
        <taxon>Eurotiomycetes</taxon>
        <taxon>Chaetothyriomycetidae</taxon>
        <taxon>Chaetothyriales</taxon>
        <taxon>Trichomeriaceae</taxon>
        <taxon>Knufia</taxon>
    </lineage>
</organism>
<dbReference type="InterPro" id="IPR034164">
    <property type="entry name" value="Pepsin-like_dom"/>
</dbReference>
<dbReference type="PANTHER" id="PTHR47966:SF47">
    <property type="entry name" value="ENDOPEPTIDASE, PUTATIVE (AFU_ORTHOLOGUE AFUA_3G01220)-RELATED"/>
    <property type="match status" value="1"/>
</dbReference>
<name>A0AAN8ECS0_9EURO</name>
<evidence type="ECO:0000256" key="2">
    <source>
        <dbReference type="PIRSR" id="PIRSR601461-1"/>
    </source>
</evidence>
<reference evidence="6 7" key="1">
    <citation type="submission" date="2022-12" db="EMBL/GenBank/DDBJ databases">
        <title>Genomic features and morphological characterization of a novel Knufia sp. strain isolated from spacecraft assembly facility.</title>
        <authorList>
            <person name="Teixeira M."/>
            <person name="Chander A.M."/>
            <person name="Stajich J.E."/>
            <person name="Venkateswaran K."/>
        </authorList>
    </citation>
    <scope>NUCLEOTIDE SEQUENCE [LARGE SCALE GENOMIC DNA]</scope>
    <source>
        <strain evidence="6 7">FJI-L2-BK-P2</strain>
    </source>
</reference>
<evidence type="ECO:0000256" key="3">
    <source>
        <dbReference type="SAM" id="MobiDB-lite"/>
    </source>
</evidence>
<dbReference type="PANTHER" id="PTHR47966">
    <property type="entry name" value="BETA-SITE APP-CLEAVING ENZYME, ISOFORM A-RELATED"/>
    <property type="match status" value="1"/>
</dbReference>
<dbReference type="GO" id="GO:0006508">
    <property type="term" value="P:proteolysis"/>
    <property type="evidence" value="ECO:0007669"/>
    <property type="project" value="InterPro"/>
</dbReference>
<dbReference type="InterPro" id="IPR033121">
    <property type="entry name" value="PEPTIDASE_A1"/>
</dbReference>